<organism evidence="3 4">
    <name type="scientific">Candidatus Accumulibacter aalborgensis</name>
    <dbReference type="NCBI Taxonomy" id="1860102"/>
    <lineage>
        <taxon>Bacteria</taxon>
        <taxon>Pseudomonadati</taxon>
        <taxon>Pseudomonadota</taxon>
        <taxon>Betaproteobacteria</taxon>
        <taxon>Candidatus Accumulibacter</taxon>
    </lineage>
</organism>
<evidence type="ECO:0000313" key="3">
    <source>
        <dbReference type="EMBL" id="SBT06235.1"/>
    </source>
</evidence>
<keyword evidence="2" id="KW-0812">Transmembrane</keyword>
<feature type="region of interest" description="Disordered" evidence="1">
    <location>
        <begin position="1"/>
        <end position="24"/>
    </location>
</feature>
<keyword evidence="4" id="KW-1185">Reference proteome</keyword>
<dbReference type="STRING" id="1860102.ACCAA_310006"/>
<dbReference type="AlphaFoldDB" id="A0A1A8XM57"/>
<keyword evidence="2" id="KW-1133">Transmembrane helix</keyword>
<feature type="compositionally biased region" description="Polar residues" evidence="1">
    <location>
        <begin position="1"/>
        <end position="16"/>
    </location>
</feature>
<dbReference type="EMBL" id="FLQX01000107">
    <property type="protein sequence ID" value="SBT06235.1"/>
    <property type="molecule type" value="Genomic_DNA"/>
</dbReference>
<keyword evidence="2" id="KW-0472">Membrane</keyword>
<reference evidence="3 4" key="1">
    <citation type="submission" date="2016-06" db="EMBL/GenBank/DDBJ databases">
        <authorList>
            <person name="Kjaerup R.B."/>
            <person name="Dalgaard T.S."/>
            <person name="Juul-Madsen H.R."/>
        </authorList>
    </citation>
    <scope>NUCLEOTIDE SEQUENCE [LARGE SCALE GENOMIC DNA]</scope>
    <source>
        <strain evidence="3">3</strain>
    </source>
</reference>
<proteinExistence type="predicted"/>
<protein>
    <submittedName>
        <fullName evidence="3">Uncharacterized protein</fullName>
    </submittedName>
</protein>
<name>A0A1A8XM57_9PROT</name>
<feature type="transmembrane region" description="Helical" evidence="2">
    <location>
        <begin position="51"/>
        <end position="68"/>
    </location>
</feature>
<dbReference type="Proteomes" id="UP000199169">
    <property type="component" value="Unassembled WGS sequence"/>
</dbReference>
<evidence type="ECO:0000256" key="2">
    <source>
        <dbReference type="SAM" id="Phobius"/>
    </source>
</evidence>
<evidence type="ECO:0000313" key="4">
    <source>
        <dbReference type="Proteomes" id="UP000199169"/>
    </source>
</evidence>
<gene>
    <name evidence="3" type="ORF">ACCAA_310006</name>
</gene>
<sequence length="91" mass="9719">MSGSADWSDGTKSPGNGSHDLAPGQGLTLDQAIDGKAMNLQLLASLGWHELPILIIAALLGLVFFLVIRQNRKDYLDLVGILASEKTEFPS</sequence>
<evidence type="ECO:0000256" key="1">
    <source>
        <dbReference type="SAM" id="MobiDB-lite"/>
    </source>
</evidence>
<accession>A0A1A8XM57</accession>